<name>A0ABW7YMG2_9ACTN</name>
<dbReference type="InterPro" id="IPR012296">
    <property type="entry name" value="Nuclease_put_TT1808"/>
</dbReference>
<keyword evidence="2" id="KW-0255">Endonuclease</keyword>
<dbReference type="CDD" id="cd06260">
    <property type="entry name" value="DUF820-like"/>
    <property type="match status" value="1"/>
</dbReference>
<dbReference type="PANTHER" id="PTHR35400">
    <property type="entry name" value="SLR1083 PROTEIN"/>
    <property type="match status" value="1"/>
</dbReference>
<keyword evidence="2" id="KW-0378">Hydrolase</keyword>
<dbReference type="Pfam" id="PF05685">
    <property type="entry name" value="Uma2"/>
    <property type="match status" value="1"/>
</dbReference>
<evidence type="ECO:0000313" key="3">
    <source>
        <dbReference type="Proteomes" id="UP001612741"/>
    </source>
</evidence>
<protein>
    <submittedName>
        <fullName evidence="2">Uma2 family endonuclease</fullName>
    </submittedName>
</protein>
<feature type="domain" description="Putative restriction endonuclease" evidence="1">
    <location>
        <begin position="8"/>
        <end position="161"/>
    </location>
</feature>
<dbReference type="PANTHER" id="PTHR35400:SF3">
    <property type="entry name" value="SLL1072 PROTEIN"/>
    <property type="match status" value="1"/>
</dbReference>
<dbReference type="Gene3D" id="3.90.1570.10">
    <property type="entry name" value="tt1808, chain A"/>
    <property type="match status" value="1"/>
</dbReference>
<dbReference type="GO" id="GO:0004519">
    <property type="term" value="F:endonuclease activity"/>
    <property type="evidence" value="ECO:0007669"/>
    <property type="project" value="UniProtKB-KW"/>
</dbReference>
<dbReference type="InterPro" id="IPR011335">
    <property type="entry name" value="Restrct_endonuc-II-like"/>
</dbReference>
<organism evidence="2 3">
    <name type="scientific">Nonomuraea typhae</name>
    <dbReference type="NCBI Taxonomy" id="2603600"/>
    <lineage>
        <taxon>Bacteria</taxon>
        <taxon>Bacillati</taxon>
        <taxon>Actinomycetota</taxon>
        <taxon>Actinomycetes</taxon>
        <taxon>Streptosporangiales</taxon>
        <taxon>Streptosporangiaceae</taxon>
        <taxon>Nonomuraea</taxon>
    </lineage>
</organism>
<keyword evidence="2" id="KW-0540">Nuclease</keyword>
<keyword evidence="3" id="KW-1185">Reference proteome</keyword>
<reference evidence="2 3" key="1">
    <citation type="submission" date="2024-10" db="EMBL/GenBank/DDBJ databases">
        <title>The Natural Products Discovery Center: Release of the First 8490 Sequenced Strains for Exploring Actinobacteria Biosynthetic Diversity.</title>
        <authorList>
            <person name="Kalkreuter E."/>
            <person name="Kautsar S.A."/>
            <person name="Yang D."/>
            <person name="Bader C.D."/>
            <person name="Teijaro C.N."/>
            <person name="Fluegel L."/>
            <person name="Davis C.M."/>
            <person name="Simpson J.R."/>
            <person name="Lauterbach L."/>
            <person name="Steele A.D."/>
            <person name="Gui C."/>
            <person name="Meng S."/>
            <person name="Li G."/>
            <person name="Viehrig K."/>
            <person name="Ye F."/>
            <person name="Su P."/>
            <person name="Kiefer A.F."/>
            <person name="Nichols A."/>
            <person name="Cepeda A.J."/>
            <person name="Yan W."/>
            <person name="Fan B."/>
            <person name="Jiang Y."/>
            <person name="Adhikari A."/>
            <person name="Zheng C.-J."/>
            <person name="Schuster L."/>
            <person name="Cowan T.M."/>
            <person name="Smanski M.J."/>
            <person name="Chevrette M.G."/>
            <person name="De Carvalho L.P.S."/>
            <person name="Shen B."/>
        </authorList>
    </citation>
    <scope>NUCLEOTIDE SEQUENCE [LARGE SCALE GENOMIC DNA]</scope>
    <source>
        <strain evidence="2 3">NPDC050545</strain>
    </source>
</reference>
<accession>A0ABW7YMG2</accession>
<evidence type="ECO:0000259" key="1">
    <source>
        <dbReference type="Pfam" id="PF05685"/>
    </source>
</evidence>
<sequence length="174" mass="18737">MVLPEFPDDEYTYELFNGSLLRCPLLSPLHQRAVRHLCSLLHDSAPVSLQPLPRVGVKAGDDDFFVPDVVVAQSAAVHSGEPALEPGHLTPIAEVVSPDTKALDRHGKLGAYAGAGIPLYWRIELDAGPTLYAYTLDADSYAGPEVHKAGAIAELAVPYEVSFDPGDLVKRRIA</sequence>
<proteinExistence type="predicted"/>
<evidence type="ECO:0000313" key="2">
    <source>
        <dbReference type="EMBL" id="MFI6497008.1"/>
    </source>
</evidence>
<dbReference type="EMBL" id="JBITGY010000002">
    <property type="protein sequence ID" value="MFI6497008.1"/>
    <property type="molecule type" value="Genomic_DNA"/>
</dbReference>
<dbReference type="InterPro" id="IPR008538">
    <property type="entry name" value="Uma2"/>
</dbReference>
<gene>
    <name evidence="2" type="ORF">ACIBG2_06480</name>
</gene>
<dbReference type="SUPFAM" id="SSF52980">
    <property type="entry name" value="Restriction endonuclease-like"/>
    <property type="match status" value="1"/>
</dbReference>
<dbReference type="RefSeq" id="WP_397080950.1">
    <property type="nucleotide sequence ID" value="NZ_JBITGY010000002.1"/>
</dbReference>
<dbReference type="Proteomes" id="UP001612741">
    <property type="component" value="Unassembled WGS sequence"/>
</dbReference>
<comment type="caution">
    <text evidence="2">The sequence shown here is derived from an EMBL/GenBank/DDBJ whole genome shotgun (WGS) entry which is preliminary data.</text>
</comment>